<dbReference type="AlphaFoldDB" id="A0A2T2YH88"/>
<organism evidence="3 4">
    <name type="scientific">Adhaeribacter arboris</name>
    <dbReference type="NCBI Taxonomy" id="2072846"/>
    <lineage>
        <taxon>Bacteria</taxon>
        <taxon>Pseudomonadati</taxon>
        <taxon>Bacteroidota</taxon>
        <taxon>Cytophagia</taxon>
        <taxon>Cytophagales</taxon>
        <taxon>Hymenobacteraceae</taxon>
        <taxon>Adhaeribacter</taxon>
    </lineage>
</organism>
<keyword evidence="1" id="KW-0812">Transmembrane</keyword>
<comment type="caution">
    <text evidence="3">The sequence shown here is derived from an EMBL/GenBank/DDBJ whole genome shotgun (WGS) entry which is preliminary data.</text>
</comment>
<gene>
    <name evidence="3" type="ORF">AHMF7605_15875</name>
</gene>
<dbReference type="EMBL" id="PYFT01000001">
    <property type="protein sequence ID" value="PSR54874.1"/>
    <property type="molecule type" value="Genomic_DNA"/>
</dbReference>
<dbReference type="Gene3D" id="3.40.50.1820">
    <property type="entry name" value="alpha/beta hydrolase"/>
    <property type="match status" value="1"/>
</dbReference>
<dbReference type="SUPFAM" id="SSF53474">
    <property type="entry name" value="alpha/beta-Hydrolases"/>
    <property type="match status" value="1"/>
</dbReference>
<reference evidence="3 4" key="1">
    <citation type="submission" date="2018-03" db="EMBL/GenBank/DDBJ databases">
        <title>Adhaeribacter sp. HMF7605 Genome sequencing and assembly.</title>
        <authorList>
            <person name="Kang H."/>
            <person name="Kang J."/>
            <person name="Cha I."/>
            <person name="Kim H."/>
            <person name="Joh K."/>
        </authorList>
    </citation>
    <scope>NUCLEOTIDE SEQUENCE [LARGE SCALE GENOMIC DNA]</scope>
    <source>
        <strain evidence="3 4">HMF7605</strain>
    </source>
</reference>
<proteinExistence type="predicted"/>
<dbReference type="PANTHER" id="PTHR12277:SF81">
    <property type="entry name" value="PROTEIN ABHD13"/>
    <property type="match status" value="1"/>
</dbReference>
<sequence length="266" mass="30192">MLKGMVITGAVVVSIVLILLGVIYSLQDRLIFFPEKLPRDYVFPFNNPFQEVFLETLDGAEIHALHFRAKEPKGVILYFHGNAGNLRSWGYLAEEYLAYNYDVFMVDYRGFGKSTGIRTEAALHQDAQLAYQHVVKEYPENKIIVFGRSIGTGMAVPVAARNKPKCLLLETPFYNFADVAKTHYSFLPVTLLLKYSFRSDEWIQKVNCPIYIFHGTADKVVLYSSGEKLAQVADSAKTRLITIPNSGHNDLSNFHQYRQALQTILQ</sequence>
<dbReference type="Proteomes" id="UP000240357">
    <property type="component" value="Unassembled WGS sequence"/>
</dbReference>
<feature type="domain" description="Serine aminopeptidase S33" evidence="2">
    <location>
        <begin position="71"/>
        <end position="177"/>
    </location>
</feature>
<dbReference type="InterPro" id="IPR022742">
    <property type="entry name" value="Hydrolase_4"/>
</dbReference>
<keyword evidence="1" id="KW-0472">Membrane</keyword>
<keyword evidence="1" id="KW-1133">Transmembrane helix</keyword>
<dbReference type="GO" id="GO:0016787">
    <property type="term" value="F:hydrolase activity"/>
    <property type="evidence" value="ECO:0007669"/>
    <property type="project" value="UniProtKB-KW"/>
</dbReference>
<dbReference type="Pfam" id="PF12146">
    <property type="entry name" value="Hydrolase_4"/>
    <property type="match status" value="1"/>
</dbReference>
<accession>A0A2T2YH88</accession>
<dbReference type="InterPro" id="IPR029058">
    <property type="entry name" value="AB_hydrolase_fold"/>
</dbReference>
<name>A0A2T2YH88_9BACT</name>
<dbReference type="PANTHER" id="PTHR12277">
    <property type="entry name" value="ALPHA/BETA HYDROLASE DOMAIN-CONTAINING PROTEIN"/>
    <property type="match status" value="1"/>
</dbReference>
<keyword evidence="4" id="KW-1185">Reference proteome</keyword>
<dbReference type="OrthoDB" id="9777090at2"/>
<protein>
    <submittedName>
        <fullName evidence="3">Alpha/beta hydrolase</fullName>
    </submittedName>
</protein>
<dbReference type="RefSeq" id="WP_106930958.1">
    <property type="nucleotide sequence ID" value="NZ_PYFT01000001.1"/>
</dbReference>
<evidence type="ECO:0000313" key="3">
    <source>
        <dbReference type="EMBL" id="PSR54874.1"/>
    </source>
</evidence>
<keyword evidence="3" id="KW-0378">Hydrolase</keyword>
<evidence type="ECO:0000313" key="4">
    <source>
        <dbReference type="Proteomes" id="UP000240357"/>
    </source>
</evidence>
<evidence type="ECO:0000256" key="1">
    <source>
        <dbReference type="SAM" id="Phobius"/>
    </source>
</evidence>
<evidence type="ECO:0000259" key="2">
    <source>
        <dbReference type="Pfam" id="PF12146"/>
    </source>
</evidence>
<feature type="transmembrane region" description="Helical" evidence="1">
    <location>
        <begin position="6"/>
        <end position="26"/>
    </location>
</feature>